<evidence type="ECO:0000256" key="5">
    <source>
        <dbReference type="ARBA" id="ARBA00023136"/>
    </source>
</evidence>
<evidence type="ECO:0000259" key="8">
    <source>
        <dbReference type="Pfam" id="PF12832"/>
    </source>
</evidence>
<feature type="region of interest" description="Disordered" evidence="6">
    <location>
        <begin position="1"/>
        <end position="25"/>
    </location>
</feature>
<feature type="transmembrane region" description="Helical" evidence="7">
    <location>
        <begin position="766"/>
        <end position="783"/>
    </location>
</feature>
<dbReference type="Pfam" id="PF12832">
    <property type="entry name" value="MFS_1_like"/>
    <property type="match status" value="1"/>
</dbReference>
<gene>
    <name evidence="9" type="ORF">BpHYR1_028189</name>
</gene>
<accession>A0A3M7Q275</accession>
<evidence type="ECO:0000313" key="10">
    <source>
        <dbReference type="Proteomes" id="UP000276133"/>
    </source>
</evidence>
<feature type="transmembrane region" description="Helical" evidence="7">
    <location>
        <begin position="633"/>
        <end position="655"/>
    </location>
</feature>
<feature type="transmembrane region" description="Helical" evidence="7">
    <location>
        <begin position="532"/>
        <end position="551"/>
    </location>
</feature>
<dbReference type="EMBL" id="REGN01007875">
    <property type="protein sequence ID" value="RNA05048.1"/>
    <property type="molecule type" value="Genomic_DNA"/>
</dbReference>
<comment type="similarity">
    <text evidence="2">Belongs to the major facilitator superfamily. MFSD6 family.</text>
</comment>
<proteinExistence type="inferred from homology"/>
<keyword evidence="3 7" id="KW-0812">Transmembrane</keyword>
<dbReference type="OrthoDB" id="5989317at2759"/>
<feature type="transmembrane region" description="Helical" evidence="7">
    <location>
        <begin position="495"/>
        <end position="512"/>
    </location>
</feature>
<comment type="subcellular location">
    <subcellularLocation>
        <location evidence="1">Membrane</location>
        <topology evidence="1">Multi-pass membrane protein</topology>
    </subcellularLocation>
</comment>
<feature type="transmembrane region" description="Helical" evidence="7">
    <location>
        <begin position="667"/>
        <end position="686"/>
    </location>
</feature>
<dbReference type="CDD" id="cd17335">
    <property type="entry name" value="MFS_MFSD6"/>
    <property type="match status" value="1"/>
</dbReference>
<evidence type="ECO:0000313" key="9">
    <source>
        <dbReference type="EMBL" id="RNA05048.1"/>
    </source>
</evidence>
<feature type="domain" description="Major facilitator superfamily associated" evidence="8">
    <location>
        <begin position="177"/>
        <end position="790"/>
    </location>
</feature>
<feature type="transmembrane region" description="Helical" evidence="7">
    <location>
        <begin position="789"/>
        <end position="811"/>
    </location>
</feature>
<feature type="region of interest" description="Disordered" evidence="6">
    <location>
        <begin position="866"/>
        <end position="895"/>
    </location>
</feature>
<evidence type="ECO:0000256" key="2">
    <source>
        <dbReference type="ARBA" id="ARBA00005241"/>
    </source>
</evidence>
<evidence type="ECO:0000256" key="6">
    <source>
        <dbReference type="SAM" id="MobiDB-lite"/>
    </source>
</evidence>
<comment type="caution">
    <text evidence="9">The sequence shown here is derived from an EMBL/GenBank/DDBJ whole genome shotgun (WGS) entry which is preliminary data.</text>
</comment>
<feature type="transmembrane region" description="Helical" evidence="7">
    <location>
        <begin position="452"/>
        <end position="474"/>
    </location>
</feature>
<dbReference type="SUPFAM" id="SSF103473">
    <property type="entry name" value="MFS general substrate transporter"/>
    <property type="match status" value="1"/>
</dbReference>
<evidence type="ECO:0000256" key="1">
    <source>
        <dbReference type="ARBA" id="ARBA00004141"/>
    </source>
</evidence>
<reference evidence="9 10" key="1">
    <citation type="journal article" date="2018" name="Sci. Rep.">
        <title>Genomic signatures of local adaptation to the degree of environmental predictability in rotifers.</title>
        <authorList>
            <person name="Franch-Gras L."/>
            <person name="Hahn C."/>
            <person name="Garcia-Roger E.M."/>
            <person name="Carmona M.J."/>
            <person name="Serra M."/>
            <person name="Gomez A."/>
        </authorList>
    </citation>
    <scope>NUCLEOTIDE SEQUENCE [LARGE SCALE GENOMIC DNA]</scope>
    <source>
        <strain evidence="9">HYR1</strain>
    </source>
</reference>
<feature type="compositionally biased region" description="Polar residues" evidence="6">
    <location>
        <begin position="866"/>
        <end position="891"/>
    </location>
</feature>
<keyword evidence="4 7" id="KW-1133">Transmembrane helix</keyword>
<evidence type="ECO:0000256" key="7">
    <source>
        <dbReference type="SAM" id="Phobius"/>
    </source>
</evidence>
<feature type="transmembrane region" description="Helical" evidence="7">
    <location>
        <begin position="204"/>
        <end position="226"/>
    </location>
</feature>
<sequence length="1014" mass="114170">MCSKKEVVEEPDETSSEAVTPSNFDSIGDETFEDTSFEIDQIAYVDLKIISEIKDFILSGNCSKLTVSDDVSSGSSTTSFFEHNFQDLTFYIDATRAGTMAQNLTHYQEQTNTGQYDDSDLYEYDAEPKGIAGQMKNFLGSVQLKTSNDDNHSTHQYRRDFIDSLCSQINQTLLIPKAFYFFFFAAFGSLFPLMAIYFKQMAMSPVQVGILFGFKPFIEFLSVPFWASFSERWKKGKLILLGSLVCWIVFTLAIGFVKPPVHSCLMHNESHIFLEKSKTAFINGPAANKIIKGGQNVVYKRSLHQLYQNMEPNSELSYDKSKFRYINITKVIKIRKTRTSQSTTFQTPTTTTTTTTKQTTVSTTATTTLSQVIETKKNSQIAEKSSGLVTKVHTQSKENLKKVQKTHYFDPEPLDSSKKRSKIIYMNDSSMRLVKPSLETSIVYHKSDVNKVFLVFLIFILAGEFFSAPAITLVDTCTLQYLGASRSDLYGRQRMFGSLGWALAMFSVGLLLDNSKAFTDHPCGKAGPDERNYTVCFAIYSVLMGCALIIATQFKFNYEEEEIPLKSMAHSIQKKVNKMRGDQFGRKKFVNESDDDDDDDEQGEDHVPQPQPIDLSQNSKMAKLFEACKTWKLLAFLFVVWFMGIGVGLAFTFLFWHLQDMGGTPSLYGIASVINHMSELMAYFFVHQIVRKYGHVKVFYAGLLGNAARFIYVSILTEPYWILPFELIQGVTHALVWATATSYFAQSVPEDLRSSAQGILQAIHFGLGRGCGALIGGIFVTSFGSKATFAAYGILCLVTMFAYISINNYLLNTVARQNLAYNQNELVNEENFDSPNTIYNPNFDPSQVAEMNSSVNPNLFDSNYYYQPSSQNGNHQNSTNSSQLQFNSTSNDKSEKTYAKMAEMNGSISEELKSRVRSSTAKTKGYEKFDNTSFNFIDLEMNEENSESIQQDSDYQLDAKNYSKLEKVKSKRSFLKIKNKSRWIVPPNSEYLSNVDSSISNSVPSISAMATVAN</sequence>
<feature type="transmembrane region" description="Helical" evidence="7">
    <location>
        <begin position="178"/>
        <end position="198"/>
    </location>
</feature>
<dbReference type="Proteomes" id="UP000276133">
    <property type="component" value="Unassembled WGS sequence"/>
</dbReference>
<dbReference type="STRING" id="10195.A0A3M7Q275"/>
<organism evidence="9 10">
    <name type="scientific">Brachionus plicatilis</name>
    <name type="common">Marine rotifer</name>
    <name type="synonym">Brachionus muelleri</name>
    <dbReference type="NCBI Taxonomy" id="10195"/>
    <lineage>
        <taxon>Eukaryota</taxon>
        <taxon>Metazoa</taxon>
        <taxon>Spiralia</taxon>
        <taxon>Gnathifera</taxon>
        <taxon>Rotifera</taxon>
        <taxon>Eurotatoria</taxon>
        <taxon>Monogononta</taxon>
        <taxon>Pseudotrocha</taxon>
        <taxon>Ploima</taxon>
        <taxon>Brachionidae</taxon>
        <taxon>Brachionus</taxon>
    </lineage>
</organism>
<dbReference type="AlphaFoldDB" id="A0A3M7Q275"/>
<feature type="transmembrane region" description="Helical" evidence="7">
    <location>
        <begin position="238"/>
        <end position="257"/>
    </location>
</feature>
<evidence type="ECO:0000256" key="4">
    <source>
        <dbReference type="ARBA" id="ARBA00022989"/>
    </source>
</evidence>
<keyword evidence="5 7" id="KW-0472">Membrane</keyword>
<dbReference type="InterPro" id="IPR024989">
    <property type="entry name" value="MFS_assoc_dom"/>
</dbReference>
<feature type="region of interest" description="Disordered" evidence="6">
    <location>
        <begin position="590"/>
        <end position="614"/>
    </location>
</feature>
<name>A0A3M7Q275_BRAPC</name>
<keyword evidence="10" id="KW-1185">Reference proteome</keyword>
<dbReference type="InterPro" id="IPR051717">
    <property type="entry name" value="MFS_MFSD6"/>
</dbReference>
<feature type="compositionally biased region" description="Acidic residues" evidence="6">
    <location>
        <begin position="592"/>
        <end position="603"/>
    </location>
</feature>
<dbReference type="GO" id="GO:0016020">
    <property type="term" value="C:membrane"/>
    <property type="evidence" value="ECO:0007669"/>
    <property type="project" value="UniProtKB-SubCell"/>
</dbReference>
<feature type="compositionally biased region" description="Polar residues" evidence="6">
    <location>
        <begin position="16"/>
        <end position="25"/>
    </location>
</feature>
<dbReference type="PANTHER" id="PTHR16172">
    <property type="entry name" value="MAJOR FACILITATOR SUPERFAMILY DOMAIN-CONTAINING PROTEIN 6-LIKE"/>
    <property type="match status" value="1"/>
</dbReference>
<evidence type="ECO:0000256" key="3">
    <source>
        <dbReference type="ARBA" id="ARBA00022692"/>
    </source>
</evidence>
<dbReference type="InterPro" id="IPR036259">
    <property type="entry name" value="MFS_trans_sf"/>
</dbReference>
<dbReference type="PANTHER" id="PTHR16172:SF2">
    <property type="entry name" value="MAJOR FACILITATOR SUPERFAMILY DOMAIN-CONTAINING PROTEIN 6"/>
    <property type="match status" value="1"/>
</dbReference>
<protein>
    <submittedName>
        <fullName evidence="9">Major facilitator superfamily domain-containing 6</fullName>
    </submittedName>
</protein>
<dbReference type="Gene3D" id="1.20.1250.20">
    <property type="entry name" value="MFS general substrate transporter like domains"/>
    <property type="match status" value="3"/>
</dbReference>